<dbReference type="InterPro" id="IPR035919">
    <property type="entry name" value="EAL_sf"/>
</dbReference>
<name>A0A0F5JXU4_9BURK</name>
<dbReference type="STRING" id="28092.WM40_19530"/>
<sequence>MIATIAGVIRRGALRSVFQPIVSLKTGEVVAHEGFVRVTVGAHEAALDSPVDDAGQLFERAEQEGCRLPLERAAARRAMDSYWRAGWNAADVTDAPNTLLFVNLSADGLRQLSRHRRAVFAILARCGIRADRLVFELTERNALGAVDTLLQASSNLREMGARIALDDYGTGHATLSLWVALEPDFLKIDASLVRGSGTHPLRFEALRAVRRLAQKAGTTVIAEGIETPDDLIVCRDLGIEMGQGFALSRPASEPPRDIAPLAMQVLRNRAITVFPDIAARGIARATVGQLLRTAPAIDPRTRNDEVFALFSAHPDLHAVAVVEGDTPHGLINRRHFVDSYALPFHRELFGRKPCLTHANTSPLVVEEDADIDSLALRLSAQDVGYLSDGFVIVERGAYRGLGTAEDLMRAVTDIRIEAARYANPLTQLPGNIPIEAHMRRLIEGRAPFYACYCDLNDFKSYNDQHGYWQGDEVLRLTAAILSNACDLRRDFLGHVGGDDFLIFFQSLDWRRRLLEAIATFNRQVLQLYTDEERQAGGIEAVDRFGQQRFHGFVKLAAGVIEARAGLYDIGSLTALAAVAKQEAKRDASGFYVMPPQSTISSHSDSHPLTV</sequence>
<dbReference type="PANTHER" id="PTHR33121:SF76">
    <property type="entry name" value="SIGNALING PROTEIN"/>
    <property type="match status" value="1"/>
</dbReference>
<reference evidence="3 4" key="1">
    <citation type="submission" date="2015-03" db="EMBL/GenBank/DDBJ databases">
        <title>Draft Genome Sequence of Burkholderia andropogonis type strain ICMP2807, isolated from Sorghum bicolor.</title>
        <authorList>
            <person name="Lopes-Santos L."/>
            <person name="Castro D.B."/>
            <person name="Ottoboni L.M."/>
            <person name="Park D."/>
            <person name="Weirc B.S."/>
            <person name="Destefano S.A."/>
        </authorList>
    </citation>
    <scope>NUCLEOTIDE SEQUENCE [LARGE SCALE GENOMIC DNA]</scope>
    <source>
        <strain evidence="3 4">ICMP2807</strain>
    </source>
</reference>
<feature type="domain" description="EAL" evidence="1">
    <location>
        <begin position="1"/>
        <end position="264"/>
    </location>
</feature>
<evidence type="ECO:0008006" key="5">
    <source>
        <dbReference type="Google" id="ProtNLM"/>
    </source>
</evidence>
<dbReference type="InterPro" id="IPR046342">
    <property type="entry name" value="CBS_dom_sf"/>
</dbReference>
<dbReference type="SUPFAM" id="SSF141868">
    <property type="entry name" value="EAL domain-like"/>
    <property type="match status" value="1"/>
</dbReference>
<evidence type="ECO:0000259" key="2">
    <source>
        <dbReference type="PROSITE" id="PS50887"/>
    </source>
</evidence>
<dbReference type="RefSeq" id="WP_046153711.1">
    <property type="nucleotide sequence ID" value="NZ_CADFGU010000002.1"/>
</dbReference>
<dbReference type="SUPFAM" id="SSF54631">
    <property type="entry name" value="CBS-domain pair"/>
    <property type="match status" value="1"/>
</dbReference>
<dbReference type="PROSITE" id="PS50887">
    <property type="entry name" value="GGDEF"/>
    <property type="match status" value="1"/>
</dbReference>
<dbReference type="PROSITE" id="PS50883">
    <property type="entry name" value="EAL"/>
    <property type="match status" value="1"/>
</dbReference>
<dbReference type="OrthoDB" id="9813903at2"/>
<dbReference type="Gene3D" id="3.20.20.450">
    <property type="entry name" value="EAL domain"/>
    <property type="match status" value="1"/>
</dbReference>
<dbReference type="InterPro" id="IPR001633">
    <property type="entry name" value="EAL_dom"/>
</dbReference>
<keyword evidence="4" id="KW-1185">Reference proteome</keyword>
<dbReference type="SMART" id="SM00052">
    <property type="entry name" value="EAL"/>
    <property type="match status" value="1"/>
</dbReference>
<dbReference type="PATRIC" id="fig|28092.6.peg.4579"/>
<dbReference type="PANTHER" id="PTHR33121">
    <property type="entry name" value="CYCLIC DI-GMP PHOSPHODIESTERASE PDEF"/>
    <property type="match status" value="1"/>
</dbReference>
<dbReference type="InterPro" id="IPR043128">
    <property type="entry name" value="Rev_trsase/Diguanyl_cyclase"/>
</dbReference>
<dbReference type="Gene3D" id="3.30.70.270">
    <property type="match status" value="1"/>
</dbReference>
<dbReference type="NCBIfam" id="TIGR00254">
    <property type="entry name" value="GGDEF"/>
    <property type="match status" value="1"/>
</dbReference>
<dbReference type="Pfam" id="PF00563">
    <property type="entry name" value="EAL"/>
    <property type="match status" value="1"/>
</dbReference>
<comment type="caution">
    <text evidence="3">The sequence shown here is derived from an EMBL/GenBank/DDBJ whole genome shotgun (WGS) entry which is preliminary data.</text>
</comment>
<gene>
    <name evidence="3" type="ORF">WM40_19530</name>
</gene>
<dbReference type="InterPro" id="IPR029787">
    <property type="entry name" value="Nucleotide_cyclase"/>
</dbReference>
<dbReference type="Proteomes" id="UP000033618">
    <property type="component" value="Unassembled WGS sequence"/>
</dbReference>
<proteinExistence type="predicted"/>
<feature type="domain" description="GGDEF" evidence="2">
    <location>
        <begin position="446"/>
        <end position="596"/>
    </location>
</feature>
<evidence type="ECO:0000259" key="1">
    <source>
        <dbReference type="PROSITE" id="PS50883"/>
    </source>
</evidence>
<dbReference type="CDD" id="cd01949">
    <property type="entry name" value="GGDEF"/>
    <property type="match status" value="1"/>
</dbReference>
<evidence type="ECO:0000313" key="3">
    <source>
        <dbReference type="EMBL" id="KKB62087.1"/>
    </source>
</evidence>
<dbReference type="CDD" id="cd04598">
    <property type="entry name" value="CBS_pair_GGDEF_EAL"/>
    <property type="match status" value="1"/>
</dbReference>
<dbReference type="InterPro" id="IPR000160">
    <property type="entry name" value="GGDEF_dom"/>
</dbReference>
<dbReference type="GO" id="GO:0071111">
    <property type="term" value="F:cyclic-guanylate-specific phosphodiesterase activity"/>
    <property type="evidence" value="ECO:0007669"/>
    <property type="project" value="InterPro"/>
</dbReference>
<evidence type="ECO:0000313" key="4">
    <source>
        <dbReference type="Proteomes" id="UP000033618"/>
    </source>
</evidence>
<dbReference type="AlphaFoldDB" id="A0A0F5JXU4"/>
<dbReference type="InterPro" id="IPR050706">
    <property type="entry name" value="Cyclic-di-GMP_PDE-like"/>
</dbReference>
<dbReference type="CDD" id="cd01948">
    <property type="entry name" value="EAL"/>
    <property type="match status" value="1"/>
</dbReference>
<dbReference type="SUPFAM" id="SSF55073">
    <property type="entry name" value="Nucleotide cyclase"/>
    <property type="match status" value="1"/>
</dbReference>
<dbReference type="Pfam" id="PF00990">
    <property type="entry name" value="GGDEF"/>
    <property type="match status" value="1"/>
</dbReference>
<dbReference type="SMART" id="SM00267">
    <property type="entry name" value="GGDEF"/>
    <property type="match status" value="1"/>
</dbReference>
<organism evidence="3 4">
    <name type="scientific">Robbsia andropogonis</name>
    <dbReference type="NCBI Taxonomy" id="28092"/>
    <lineage>
        <taxon>Bacteria</taxon>
        <taxon>Pseudomonadati</taxon>
        <taxon>Pseudomonadota</taxon>
        <taxon>Betaproteobacteria</taxon>
        <taxon>Burkholderiales</taxon>
        <taxon>Burkholderiaceae</taxon>
        <taxon>Robbsia</taxon>
    </lineage>
</organism>
<protein>
    <recommendedName>
        <fullName evidence="5">Diguanylate cyclase</fullName>
    </recommendedName>
</protein>
<accession>A0A0F5JXU4</accession>
<dbReference type="EMBL" id="LAQU01000025">
    <property type="protein sequence ID" value="KKB62087.1"/>
    <property type="molecule type" value="Genomic_DNA"/>
</dbReference>